<evidence type="ECO:0000256" key="5">
    <source>
        <dbReference type="ARBA" id="ARBA00022982"/>
    </source>
</evidence>
<evidence type="ECO:0000256" key="3">
    <source>
        <dbReference type="ARBA" id="ARBA00017945"/>
    </source>
</evidence>
<protein>
    <recommendedName>
        <fullName evidence="3">Glutaredoxin-like protein NrdH</fullName>
    </recommendedName>
</protein>
<evidence type="ECO:0000256" key="4">
    <source>
        <dbReference type="ARBA" id="ARBA00022448"/>
    </source>
</evidence>
<keyword evidence="10" id="KW-1185">Reference proteome</keyword>
<keyword evidence="5" id="KW-0249">Electron transport</keyword>
<evidence type="ECO:0000256" key="7">
    <source>
        <dbReference type="ARBA" id="ARBA00023284"/>
    </source>
</evidence>
<organism evidence="9 10">
    <name type="scientific">Secundilactobacillus odoratitofui DSM 19909 = JCM 15043</name>
    <dbReference type="NCBI Taxonomy" id="1423776"/>
    <lineage>
        <taxon>Bacteria</taxon>
        <taxon>Bacillati</taxon>
        <taxon>Bacillota</taxon>
        <taxon>Bacilli</taxon>
        <taxon>Lactobacillales</taxon>
        <taxon>Lactobacillaceae</taxon>
        <taxon>Secundilactobacillus</taxon>
    </lineage>
</organism>
<evidence type="ECO:0000256" key="6">
    <source>
        <dbReference type="ARBA" id="ARBA00023157"/>
    </source>
</evidence>
<accession>A0A0R1M2M0</accession>
<evidence type="ECO:0000256" key="1">
    <source>
        <dbReference type="ARBA" id="ARBA00002292"/>
    </source>
</evidence>
<proteinExistence type="inferred from homology"/>
<evidence type="ECO:0000313" key="10">
    <source>
        <dbReference type="Proteomes" id="UP000051160"/>
    </source>
</evidence>
<comment type="similarity">
    <text evidence="2">Belongs to the glutaredoxin family.</text>
</comment>
<comment type="function">
    <text evidence="1">Electron transport system for the ribonucleotide reductase system NrdEF.</text>
</comment>
<feature type="domain" description="Glutaredoxin" evidence="8">
    <location>
        <begin position="7"/>
        <end position="59"/>
    </location>
</feature>
<dbReference type="PATRIC" id="fig|1423776.4.peg.62"/>
<evidence type="ECO:0000313" key="9">
    <source>
        <dbReference type="EMBL" id="KRK99939.1"/>
    </source>
</evidence>
<evidence type="ECO:0000256" key="2">
    <source>
        <dbReference type="ARBA" id="ARBA00007787"/>
    </source>
</evidence>
<gene>
    <name evidence="9" type="ORF">FD04_GL000063</name>
</gene>
<name>A0A0R1M2M0_9LACO</name>
<keyword evidence="6" id="KW-1015">Disulfide bond</keyword>
<dbReference type="AlphaFoldDB" id="A0A0R1M2M0"/>
<dbReference type="EMBL" id="AZEE01000001">
    <property type="protein sequence ID" value="KRK99939.1"/>
    <property type="molecule type" value="Genomic_DNA"/>
</dbReference>
<dbReference type="Proteomes" id="UP000051160">
    <property type="component" value="Unassembled WGS sequence"/>
</dbReference>
<keyword evidence="4" id="KW-0813">Transport</keyword>
<evidence type="ECO:0000259" key="8">
    <source>
        <dbReference type="Pfam" id="PF00462"/>
    </source>
</evidence>
<dbReference type="InterPro" id="IPR011909">
    <property type="entry name" value="GlrX_NrdH"/>
</dbReference>
<dbReference type="STRING" id="1423776.FD04_GL000063"/>
<comment type="caution">
    <text evidence="9">The sequence shown here is derived from an EMBL/GenBank/DDBJ whole genome shotgun (WGS) entry which is preliminary data.</text>
</comment>
<dbReference type="PROSITE" id="PS51354">
    <property type="entry name" value="GLUTAREDOXIN_2"/>
    <property type="match status" value="1"/>
</dbReference>
<sequence>MIEMAKVTVYSKNNCMQCKMTKRFLTEHNVDFVEHNINESPQYIDYLKDRGFQSLPVIETEDVKFSGFRPDKLQQLAI</sequence>
<dbReference type="NCBIfam" id="TIGR02194">
    <property type="entry name" value="GlrX_NrdH"/>
    <property type="match status" value="1"/>
</dbReference>
<dbReference type="GO" id="GO:0045454">
    <property type="term" value="P:cell redox homeostasis"/>
    <property type="evidence" value="ECO:0007669"/>
    <property type="project" value="InterPro"/>
</dbReference>
<dbReference type="Pfam" id="PF00462">
    <property type="entry name" value="Glutaredoxin"/>
    <property type="match status" value="1"/>
</dbReference>
<dbReference type="CDD" id="cd02976">
    <property type="entry name" value="NrdH"/>
    <property type="match status" value="1"/>
</dbReference>
<dbReference type="GO" id="GO:0009055">
    <property type="term" value="F:electron transfer activity"/>
    <property type="evidence" value="ECO:0007669"/>
    <property type="project" value="TreeGrafter"/>
</dbReference>
<dbReference type="InterPro" id="IPR036249">
    <property type="entry name" value="Thioredoxin-like_sf"/>
</dbReference>
<dbReference type="InterPro" id="IPR051548">
    <property type="entry name" value="Grx-like_ET"/>
</dbReference>
<dbReference type="InterPro" id="IPR002109">
    <property type="entry name" value="Glutaredoxin"/>
</dbReference>
<reference evidence="9 10" key="1">
    <citation type="journal article" date="2015" name="Genome Announc.">
        <title>Expanding the biotechnology potential of lactobacilli through comparative genomics of 213 strains and associated genera.</title>
        <authorList>
            <person name="Sun Z."/>
            <person name="Harris H.M."/>
            <person name="McCann A."/>
            <person name="Guo C."/>
            <person name="Argimon S."/>
            <person name="Zhang W."/>
            <person name="Yang X."/>
            <person name="Jeffery I.B."/>
            <person name="Cooney J.C."/>
            <person name="Kagawa T.F."/>
            <person name="Liu W."/>
            <person name="Song Y."/>
            <person name="Salvetti E."/>
            <person name="Wrobel A."/>
            <person name="Rasinkangas P."/>
            <person name="Parkhill J."/>
            <person name="Rea M.C."/>
            <person name="O'Sullivan O."/>
            <person name="Ritari J."/>
            <person name="Douillard F.P."/>
            <person name="Paul Ross R."/>
            <person name="Yang R."/>
            <person name="Briner A.E."/>
            <person name="Felis G.E."/>
            <person name="de Vos W.M."/>
            <person name="Barrangou R."/>
            <person name="Klaenhammer T.R."/>
            <person name="Caufield P.W."/>
            <person name="Cui Y."/>
            <person name="Zhang H."/>
            <person name="O'Toole P.W."/>
        </authorList>
    </citation>
    <scope>NUCLEOTIDE SEQUENCE [LARGE SCALE GENOMIC DNA]</scope>
    <source>
        <strain evidence="9 10">DSM 19909</strain>
    </source>
</reference>
<dbReference type="PANTHER" id="PTHR34386:SF1">
    <property type="entry name" value="GLUTAREDOXIN-LIKE PROTEIN NRDH"/>
    <property type="match status" value="1"/>
</dbReference>
<keyword evidence="7" id="KW-0676">Redox-active center</keyword>
<dbReference type="Gene3D" id="3.40.30.10">
    <property type="entry name" value="Glutaredoxin"/>
    <property type="match status" value="1"/>
</dbReference>
<dbReference type="PANTHER" id="PTHR34386">
    <property type="entry name" value="GLUTAREDOXIN"/>
    <property type="match status" value="1"/>
</dbReference>
<dbReference type="SUPFAM" id="SSF52833">
    <property type="entry name" value="Thioredoxin-like"/>
    <property type="match status" value="1"/>
</dbReference>